<evidence type="ECO:0000313" key="1">
    <source>
        <dbReference type="EMBL" id="KHJ99050.1"/>
    </source>
</evidence>
<proteinExistence type="predicted"/>
<accession>A0A0B1TUD6</accession>
<dbReference type="OrthoDB" id="5800929at2759"/>
<reference evidence="1 2" key="1">
    <citation type="submission" date="2014-03" db="EMBL/GenBank/DDBJ databases">
        <title>Draft genome of the hookworm Oesophagostomum dentatum.</title>
        <authorList>
            <person name="Mitreva M."/>
        </authorList>
    </citation>
    <scope>NUCLEOTIDE SEQUENCE [LARGE SCALE GENOMIC DNA]</scope>
    <source>
        <strain evidence="1 2">OD-Hann</strain>
    </source>
</reference>
<protein>
    <submittedName>
        <fullName evidence="1">Uncharacterized protein</fullName>
    </submittedName>
</protein>
<organism evidence="1 2">
    <name type="scientific">Oesophagostomum dentatum</name>
    <name type="common">Nodular worm</name>
    <dbReference type="NCBI Taxonomy" id="61180"/>
    <lineage>
        <taxon>Eukaryota</taxon>
        <taxon>Metazoa</taxon>
        <taxon>Ecdysozoa</taxon>
        <taxon>Nematoda</taxon>
        <taxon>Chromadorea</taxon>
        <taxon>Rhabditida</taxon>
        <taxon>Rhabditina</taxon>
        <taxon>Rhabditomorpha</taxon>
        <taxon>Strongyloidea</taxon>
        <taxon>Strongylidae</taxon>
        <taxon>Oesophagostomum</taxon>
    </lineage>
</organism>
<gene>
    <name evidence="1" type="ORF">OESDEN_00963</name>
</gene>
<name>A0A0B1TUD6_OESDE</name>
<keyword evidence="2" id="KW-1185">Reference proteome</keyword>
<dbReference type="EMBL" id="KN549249">
    <property type="protein sequence ID" value="KHJ99050.1"/>
    <property type="molecule type" value="Genomic_DNA"/>
</dbReference>
<sequence length="128" mass="14326">MSHLTYEAEIGPYFCKLGKEERRGGGMGNTKTARSSVFSKHNRFVVLAVHCGKRPAVESVNVKGQFDVSDADENEEVNSNDAELINDKLFEELASLRIARDYLHRKIAEERAQQILMEGKAATINSKI</sequence>
<dbReference type="AlphaFoldDB" id="A0A0B1TUD6"/>
<dbReference type="Proteomes" id="UP000053660">
    <property type="component" value="Unassembled WGS sequence"/>
</dbReference>
<evidence type="ECO:0000313" key="2">
    <source>
        <dbReference type="Proteomes" id="UP000053660"/>
    </source>
</evidence>